<evidence type="ECO:0008006" key="7">
    <source>
        <dbReference type="Google" id="ProtNLM"/>
    </source>
</evidence>
<comment type="caution">
    <text evidence="5">The sequence shown here is derived from an EMBL/GenBank/DDBJ whole genome shotgun (WGS) entry which is preliminary data.</text>
</comment>
<dbReference type="InterPro" id="IPR029688">
    <property type="entry name" value="ICR"/>
</dbReference>
<comment type="similarity">
    <text evidence="1">Belongs to the ICR family.</text>
</comment>
<feature type="compositionally biased region" description="Polar residues" evidence="4">
    <location>
        <begin position="30"/>
        <end position="39"/>
    </location>
</feature>
<proteinExistence type="inferred from homology"/>
<accession>A0ABC8RKI8</accession>
<evidence type="ECO:0000256" key="1">
    <source>
        <dbReference type="ARBA" id="ARBA00009778"/>
    </source>
</evidence>
<reference evidence="5 6" key="1">
    <citation type="submission" date="2024-02" db="EMBL/GenBank/DDBJ databases">
        <authorList>
            <person name="Vignale AGUSTIN F."/>
            <person name="Sosa J E."/>
            <person name="Modenutti C."/>
        </authorList>
    </citation>
    <scope>NUCLEOTIDE SEQUENCE [LARGE SCALE GENOMIC DNA]</scope>
</reference>
<dbReference type="PANTHER" id="PTHR34224">
    <property type="entry name" value="INTERACTOR OF CONSTITUTIVE ACTIVE ROPS 2, CHLOROPLASTIC-RELATED"/>
    <property type="match status" value="1"/>
</dbReference>
<evidence type="ECO:0000256" key="3">
    <source>
        <dbReference type="SAM" id="Coils"/>
    </source>
</evidence>
<feature type="coiled-coil region" evidence="3">
    <location>
        <begin position="409"/>
        <end position="501"/>
    </location>
</feature>
<feature type="compositionally biased region" description="Basic and acidic residues" evidence="4">
    <location>
        <begin position="70"/>
        <end position="83"/>
    </location>
</feature>
<dbReference type="AlphaFoldDB" id="A0ABC8RKI8"/>
<keyword evidence="6" id="KW-1185">Reference proteome</keyword>
<evidence type="ECO:0000313" key="5">
    <source>
        <dbReference type="EMBL" id="CAK9143203.1"/>
    </source>
</evidence>
<feature type="compositionally biased region" description="Low complexity" evidence="4">
    <location>
        <begin position="57"/>
        <end position="68"/>
    </location>
</feature>
<evidence type="ECO:0000313" key="6">
    <source>
        <dbReference type="Proteomes" id="UP001642360"/>
    </source>
</evidence>
<protein>
    <recommendedName>
        <fullName evidence="7">Interactor of constitutive active ROPs 3</fullName>
    </recommendedName>
</protein>
<organism evidence="5 6">
    <name type="scientific">Ilex paraguariensis</name>
    <name type="common">yerba mate</name>
    <dbReference type="NCBI Taxonomy" id="185542"/>
    <lineage>
        <taxon>Eukaryota</taxon>
        <taxon>Viridiplantae</taxon>
        <taxon>Streptophyta</taxon>
        <taxon>Embryophyta</taxon>
        <taxon>Tracheophyta</taxon>
        <taxon>Spermatophyta</taxon>
        <taxon>Magnoliopsida</taxon>
        <taxon>eudicotyledons</taxon>
        <taxon>Gunneridae</taxon>
        <taxon>Pentapetalae</taxon>
        <taxon>asterids</taxon>
        <taxon>campanulids</taxon>
        <taxon>Aquifoliales</taxon>
        <taxon>Aquifoliaceae</taxon>
        <taxon>Ilex</taxon>
    </lineage>
</organism>
<evidence type="ECO:0000256" key="4">
    <source>
        <dbReference type="SAM" id="MobiDB-lite"/>
    </source>
</evidence>
<sequence length="650" mass="73152">MQTPKGRSSSSEMPQKISPRTVSVEVPQKISPQAVSSEVPQKISPRVVRQLKTTALESESSSASNQASRTPKDRSPKVNERKSPRSPVPEMQKKRPSRVAELESQISQLQNDLKKVKDQLSSSESLKKQAQQEAEESKKQLSALSSKLEESKQQLLERSAFEDVSVIELQSISKEQDQAWESKLEAIQKQHSVELGALASALDEIKILKVQLEMLAESEDEKSKQAESTHAELHSLKENLAETLLLLEDMKNQLRDCKDSEAQAQALLGETMLQLETTRRTVENLRLDGIKSKEAYEAITMELDQSRAHENMLEQLVNKLKDDNTNAGSNIYSNCEGDQNHESETIETEKTGKPIEAELSCMNSEVQRLRSALEANEIRYHEEKTQSTVQIRSAYEIVEQIKSTSSLREGELEAELKKSKVDIEELKANLMDKETELQGICEENEDLNMRLENALSGNREFELEKELKKLKDDVENLKANLMDKETELQNLSEENKILKFETGNGEMNNGGKVSDEVVIDLEAARAAEREALMKLGYVMEEADKSNRKAARVAEQLEAVQAANSEMEAELRRLKVQSDQWRKAAEAAAAMLSTGNNGKFMERTGSMDSHYSPMAGKIGSPYSEDIEDEFIKKKNGNMLKRIGVLWKKPQK</sequence>
<feature type="coiled-coil region" evidence="3">
    <location>
        <begin position="539"/>
        <end position="583"/>
    </location>
</feature>
<name>A0ABC8RKI8_9AQUA</name>
<feature type="coiled-coil region" evidence="3">
    <location>
        <begin position="198"/>
        <end position="267"/>
    </location>
</feature>
<feature type="region of interest" description="Disordered" evidence="4">
    <location>
        <begin position="1"/>
        <end position="149"/>
    </location>
</feature>
<evidence type="ECO:0000256" key="2">
    <source>
        <dbReference type="ARBA" id="ARBA00023054"/>
    </source>
</evidence>
<dbReference type="EMBL" id="CAUOFW020001281">
    <property type="protein sequence ID" value="CAK9143203.1"/>
    <property type="molecule type" value="Genomic_DNA"/>
</dbReference>
<dbReference type="Proteomes" id="UP001642360">
    <property type="component" value="Unassembled WGS sequence"/>
</dbReference>
<feature type="compositionally biased region" description="Polar residues" evidence="4">
    <location>
        <begin position="1"/>
        <end position="21"/>
    </location>
</feature>
<keyword evidence="2 3" id="KW-0175">Coiled coil</keyword>
<dbReference type="PANTHER" id="PTHR34224:SF18">
    <property type="entry name" value="INTERACTOR OF CONSTITUTIVE ACTIVE ROPS 3"/>
    <property type="match status" value="1"/>
</dbReference>
<gene>
    <name evidence="5" type="ORF">ILEXP_LOCUS10901</name>
</gene>